<sequence length="15" mass="1811">MFNNFSLWLIQPSLT</sequence>
<name>A0A2P2N105_RHIMU</name>
<dbReference type="EMBL" id="GGEC01055632">
    <property type="protein sequence ID" value="MBX36116.1"/>
    <property type="molecule type" value="Transcribed_RNA"/>
</dbReference>
<reference evidence="1" key="1">
    <citation type="submission" date="2018-02" db="EMBL/GenBank/DDBJ databases">
        <title>Rhizophora mucronata_Transcriptome.</title>
        <authorList>
            <person name="Meera S.P."/>
            <person name="Sreeshan A."/>
            <person name="Augustine A."/>
        </authorList>
    </citation>
    <scope>NUCLEOTIDE SEQUENCE</scope>
    <source>
        <tissue evidence="1">Leaf</tissue>
    </source>
</reference>
<evidence type="ECO:0000313" key="1">
    <source>
        <dbReference type="EMBL" id="MBX36116.1"/>
    </source>
</evidence>
<protein>
    <submittedName>
        <fullName evidence="1">Uncharacterized protein MANES_15G139000</fullName>
    </submittedName>
</protein>
<accession>A0A2P2N105</accession>
<proteinExistence type="predicted"/>
<organism evidence="1">
    <name type="scientific">Rhizophora mucronata</name>
    <name type="common">Asiatic mangrove</name>
    <dbReference type="NCBI Taxonomy" id="61149"/>
    <lineage>
        <taxon>Eukaryota</taxon>
        <taxon>Viridiplantae</taxon>
        <taxon>Streptophyta</taxon>
        <taxon>Embryophyta</taxon>
        <taxon>Tracheophyta</taxon>
        <taxon>Spermatophyta</taxon>
        <taxon>Magnoliopsida</taxon>
        <taxon>eudicotyledons</taxon>
        <taxon>Gunneridae</taxon>
        <taxon>Pentapetalae</taxon>
        <taxon>rosids</taxon>
        <taxon>fabids</taxon>
        <taxon>Malpighiales</taxon>
        <taxon>Rhizophoraceae</taxon>
        <taxon>Rhizophora</taxon>
    </lineage>
</organism>